<dbReference type="Proteomes" id="UP000635316">
    <property type="component" value="Unassembled WGS sequence"/>
</dbReference>
<dbReference type="Pfam" id="PF07331">
    <property type="entry name" value="TctB"/>
    <property type="match status" value="1"/>
</dbReference>
<reference evidence="3 4" key="1">
    <citation type="submission" date="2020-12" db="EMBL/GenBank/DDBJ databases">
        <authorList>
            <person name="Lu T."/>
            <person name="Wang Q."/>
            <person name="Han X."/>
        </authorList>
    </citation>
    <scope>NUCLEOTIDE SEQUENCE [LARGE SCALE GENOMIC DNA]</scope>
    <source>
        <strain evidence="3 4">WQ 585</strain>
    </source>
</reference>
<feature type="transmembrane region" description="Helical" evidence="1">
    <location>
        <begin position="75"/>
        <end position="94"/>
    </location>
</feature>
<dbReference type="EMBL" id="JAENGP010000009">
    <property type="protein sequence ID" value="MBK1781425.1"/>
    <property type="molecule type" value="Genomic_DNA"/>
</dbReference>
<evidence type="ECO:0000259" key="2">
    <source>
        <dbReference type="Pfam" id="PF07331"/>
    </source>
</evidence>
<accession>A0ABS1EFH9</accession>
<protein>
    <submittedName>
        <fullName evidence="3">Tripartite tricarboxylate transporter TctB family protein</fullName>
    </submittedName>
</protein>
<feature type="transmembrane region" description="Helical" evidence="1">
    <location>
        <begin position="12"/>
        <end position="29"/>
    </location>
</feature>
<evidence type="ECO:0000313" key="4">
    <source>
        <dbReference type="Proteomes" id="UP000635316"/>
    </source>
</evidence>
<proteinExistence type="predicted"/>
<feature type="transmembrane region" description="Helical" evidence="1">
    <location>
        <begin position="41"/>
        <end position="63"/>
    </location>
</feature>
<feature type="transmembrane region" description="Helical" evidence="1">
    <location>
        <begin position="126"/>
        <end position="149"/>
    </location>
</feature>
<keyword evidence="4" id="KW-1185">Reference proteome</keyword>
<feature type="transmembrane region" description="Helical" evidence="1">
    <location>
        <begin position="155"/>
        <end position="175"/>
    </location>
</feature>
<keyword evidence="1" id="KW-0472">Membrane</keyword>
<gene>
    <name evidence="3" type="ORF">JHL22_09350</name>
</gene>
<keyword evidence="1" id="KW-0812">Transmembrane</keyword>
<dbReference type="InterPro" id="IPR009936">
    <property type="entry name" value="DUF1468"/>
</dbReference>
<evidence type="ECO:0000256" key="1">
    <source>
        <dbReference type="SAM" id="Phobius"/>
    </source>
</evidence>
<sequence>MHIKNQQDFWSGLMFIAIGVGFALFSTSYDMGTPARMGPGYFPFWLGVVLALLGGIVTINSLHGEEGEDHHIGKFDFDILALIIGSIVVFGVMLDNLGLYISLVLLIIFCSLASHEFSLKIAIGNAIFLVIFTWLAFVKGLGLIFPLWPVPFAEWPTYAMIIIPLSIIVGFVILIKKLKGNK</sequence>
<evidence type="ECO:0000313" key="3">
    <source>
        <dbReference type="EMBL" id="MBK1781425.1"/>
    </source>
</evidence>
<organism evidence="3 4">
    <name type="scientific">Advenella mandrilli</name>
    <dbReference type="NCBI Taxonomy" id="2800330"/>
    <lineage>
        <taxon>Bacteria</taxon>
        <taxon>Pseudomonadati</taxon>
        <taxon>Pseudomonadota</taxon>
        <taxon>Betaproteobacteria</taxon>
        <taxon>Burkholderiales</taxon>
        <taxon>Alcaligenaceae</taxon>
    </lineage>
</organism>
<feature type="domain" description="DUF1468" evidence="2">
    <location>
        <begin position="10"/>
        <end position="146"/>
    </location>
</feature>
<name>A0ABS1EFH9_9BURK</name>
<comment type="caution">
    <text evidence="3">The sequence shown here is derived from an EMBL/GenBank/DDBJ whole genome shotgun (WGS) entry which is preliminary data.</text>
</comment>
<keyword evidence="1" id="KW-1133">Transmembrane helix</keyword>